<keyword evidence="4" id="KW-0238">DNA-binding</keyword>
<dbReference type="RefSeq" id="WP_138129553.1">
    <property type="nucleotide sequence ID" value="NZ_SWLG01000031.1"/>
</dbReference>
<dbReference type="AlphaFoldDB" id="A0A5R9F3L8"/>
<dbReference type="Gene3D" id="1.10.10.10">
    <property type="entry name" value="Winged helix-like DNA-binding domain superfamily/Winged helix DNA-binding domain"/>
    <property type="match status" value="1"/>
</dbReference>
<reference evidence="8 9" key="1">
    <citation type="submission" date="2019-04" db="EMBL/GenBank/DDBJ databases">
        <title>Bacillus caeni sp. nov., a bacterium isolated from mangrove sediment.</title>
        <authorList>
            <person name="Huang H."/>
            <person name="Mo K."/>
            <person name="Hu Y."/>
        </authorList>
    </citation>
    <scope>NUCLEOTIDE SEQUENCE [LARGE SCALE GENOMIC DNA]</scope>
    <source>
        <strain evidence="8 9">HB172195</strain>
    </source>
</reference>
<dbReference type="SUPFAM" id="SSF88659">
    <property type="entry name" value="Sigma3 and sigma4 domains of RNA polymerase sigma factors"/>
    <property type="match status" value="1"/>
</dbReference>
<dbReference type="OrthoDB" id="2381154at2"/>
<dbReference type="Pfam" id="PF08281">
    <property type="entry name" value="Sigma70_r4_2"/>
    <property type="match status" value="1"/>
</dbReference>
<dbReference type="InterPro" id="IPR013325">
    <property type="entry name" value="RNA_pol_sigma_r2"/>
</dbReference>
<dbReference type="Pfam" id="PF04542">
    <property type="entry name" value="Sigma70_r2"/>
    <property type="match status" value="1"/>
</dbReference>
<evidence type="ECO:0000256" key="1">
    <source>
        <dbReference type="ARBA" id="ARBA00010641"/>
    </source>
</evidence>
<feature type="domain" description="RNA polymerase sigma factor 70 region 4 type 2" evidence="7">
    <location>
        <begin position="116"/>
        <end position="160"/>
    </location>
</feature>
<evidence type="ECO:0000259" key="7">
    <source>
        <dbReference type="Pfam" id="PF08281"/>
    </source>
</evidence>
<dbReference type="InterPro" id="IPR036388">
    <property type="entry name" value="WH-like_DNA-bd_sf"/>
</dbReference>
<dbReference type="PANTHER" id="PTHR43133:SF8">
    <property type="entry name" value="RNA POLYMERASE SIGMA FACTOR HI_1459-RELATED"/>
    <property type="match status" value="1"/>
</dbReference>
<name>A0A5R9F3L8_9BACL</name>
<protein>
    <submittedName>
        <fullName evidence="8">RNA polymerase subunit sigma</fullName>
    </submittedName>
</protein>
<dbReference type="InterPro" id="IPR013324">
    <property type="entry name" value="RNA_pol_sigma_r3/r4-like"/>
</dbReference>
<keyword evidence="2" id="KW-0805">Transcription regulation</keyword>
<dbReference type="InterPro" id="IPR007627">
    <property type="entry name" value="RNA_pol_sigma70_r2"/>
</dbReference>
<evidence type="ECO:0000256" key="2">
    <source>
        <dbReference type="ARBA" id="ARBA00023015"/>
    </source>
</evidence>
<evidence type="ECO:0000256" key="4">
    <source>
        <dbReference type="ARBA" id="ARBA00023125"/>
    </source>
</evidence>
<dbReference type="EMBL" id="SWLG01000031">
    <property type="protein sequence ID" value="TLS35034.1"/>
    <property type="molecule type" value="Genomic_DNA"/>
</dbReference>
<dbReference type="Proteomes" id="UP000308230">
    <property type="component" value="Unassembled WGS sequence"/>
</dbReference>
<evidence type="ECO:0000313" key="8">
    <source>
        <dbReference type="EMBL" id="TLS35034.1"/>
    </source>
</evidence>
<dbReference type="InterPro" id="IPR039425">
    <property type="entry name" value="RNA_pol_sigma-70-like"/>
</dbReference>
<sequence>MNSKLSEQRDNVDSSTIIEYDTTFMSTLQKYCRFLCQDKWDGEDLAQEAVLKALKNYRSDGEITPALIKKIAYHGWIDIIRKRSREVIGEVPEMHFEETGSEFESALEVSDLLSKRLTAKQAITLTLKEGFQFQTKEIAEILTTNETAVKSILHRAKKRLEKGGESGLVSETAEQVKLSEILYQTLKAQNPAILIDSLPVFLSVKSNKLVPKLNVHSKHSPGSTLYMAA</sequence>
<dbReference type="GO" id="GO:0003677">
    <property type="term" value="F:DNA binding"/>
    <property type="evidence" value="ECO:0007669"/>
    <property type="project" value="UniProtKB-KW"/>
</dbReference>
<keyword evidence="3" id="KW-0731">Sigma factor</keyword>
<gene>
    <name evidence="8" type="ORF">FCL54_22510</name>
</gene>
<dbReference type="GO" id="GO:0006352">
    <property type="term" value="P:DNA-templated transcription initiation"/>
    <property type="evidence" value="ECO:0007669"/>
    <property type="project" value="InterPro"/>
</dbReference>
<accession>A0A5R9F3L8</accession>
<keyword evidence="5" id="KW-0804">Transcription</keyword>
<evidence type="ECO:0000313" key="9">
    <source>
        <dbReference type="Proteomes" id="UP000308230"/>
    </source>
</evidence>
<feature type="domain" description="RNA polymerase sigma-70 region 2" evidence="6">
    <location>
        <begin position="26"/>
        <end position="85"/>
    </location>
</feature>
<organism evidence="8 9">
    <name type="scientific">Exobacillus caeni</name>
    <dbReference type="NCBI Taxonomy" id="2574798"/>
    <lineage>
        <taxon>Bacteria</taxon>
        <taxon>Bacillati</taxon>
        <taxon>Bacillota</taxon>
        <taxon>Bacilli</taxon>
        <taxon>Bacillales</taxon>
        <taxon>Guptibacillaceae</taxon>
        <taxon>Exobacillus</taxon>
    </lineage>
</organism>
<proteinExistence type="inferred from homology"/>
<keyword evidence="9" id="KW-1185">Reference proteome</keyword>
<evidence type="ECO:0000256" key="3">
    <source>
        <dbReference type="ARBA" id="ARBA00023082"/>
    </source>
</evidence>
<dbReference type="PANTHER" id="PTHR43133">
    <property type="entry name" value="RNA POLYMERASE ECF-TYPE SIGMA FACTO"/>
    <property type="match status" value="1"/>
</dbReference>
<comment type="caution">
    <text evidence="8">The sequence shown here is derived from an EMBL/GenBank/DDBJ whole genome shotgun (WGS) entry which is preliminary data.</text>
</comment>
<dbReference type="Gene3D" id="1.10.1740.10">
    <property type="match status" value="1"/>
</dbReference>
<dbReference type="InterPro" id="IPR013249">
    <property type="entry name" value="RNA_pol_sigma70_r4_t2"/>
</dbReference>
<evidence type="ECO:0000259" key="6">
    <source>
        <dbReference type="Pfam" id="PF04542"/>
    </source>
</evidence>
<evidence type="ECO:0000256" key="5">
    <source>
        <dbReference type="ARBA" id="ARBA00023163"/>
    </source>
</evidence>
<comment type="similarity">
    <text evidence="1">Belongs to the sigma-70 factor family. ECF subfamily.</text>
</comment>
<dbReference type="GO" id="GO:0016987">
    <property type="term" value="F:sigma factor activity"/>
    <property type="evidence" value="ECO:0007669"/>
    <property type="project" value="UniProtKB-KW"/>
</dbReference>
<dbReference type="SUPFAM" id="SSF88946">
    <property type="entry name" value="Sigma2 domain of RNA polymerase sigma factors"/>
    <property type="match status" value="1"/>
</dbReference>